<comment type="caution">
    <text evidence="3">The sequence shown here is derived from an EMBL/GenBank/DDBJ whole genome shotgun (WGS) entry which is preliminary data.</text>
</comment>
<sequence length="89" mass="9243">MQLIRTATIAALAVALLASPVVQASIPTQSGAEVLLEKRSPLIGKLAVAGGAAWLASKLMKRKEKKANNARSAAESESQAPQHSIPEAE</sequence>
<dbReference type="AlphaFoldDB" id="A0A9W8ACZ6"/>
<evidence type="ECO:0000313" key="3">
    <source>
        <dbReference type="EMBL" id="KAJ1923212.1"/>
    </source>
</evidence>
<proteinExistence type="predicted"/>
<evidence type="ECO:0000256" key="1">
    <source>
        <dbReference type="SAM" id="MobiDB-lite"/>
    </source>
</evidence>
<feature type="region of interest" description="Disordered" evidence="1">
    <location>
        <begin position="65"/>
        <end position="89"/>
    </location>
</feature>
<feature type="signal peptide" evidence="2">
    <location>
        <begin position="1"/>
        <end position="24"/>
    </location>
</feature>
<feature type="compositionally biased region" description="Low complexity" evidence="1">
    <location>
        <begin position="69"/>
        <end position="78"/>
    </location>
</feature>
<evidence type="ECO:0000256" key="2">
    <source>
        <dbReference type="SAM" id="SignalP"/>
    </source>
</evidence>
<feature type="chain" id="PRO_5040809023" evidence="2">
    <location>
        <begin position="25"/>
        <end position="89"/>
    </location>
</feature>
<dbReference type="Proteomes" id="UP001150569">
    <property type="component" value="Unassembled WGS sequence"/>
</dbReference>
<accession>A0A9W8ACZ6</accession>
<gene>
    <name evidence="3" type="ORF">IWQ60_006020</name>
</gene>
<reference evidence="3" key="1">
    <citation type="submission" date="2022-07" db="EMBL/GenBank/DDBJ databases">
        <title>Phylogenomic reconstructions and comparative analyses of Kickxellomycotina fungi.</title>
        <authorList>
            <person name="Reynolds N.K."/>
            <person name="Stajich J.E."/>
            <person name="Barry K."/>
            <person name="Grigoriev I.V."/>
            <person name="Crous P."/>
            <person name="Smith M.E."/>
        </authorList>
    </citation>
    <scope>NUCLEOTIDE SEQUENCE</scope>
    <source>
        <strain evidence="3">RSA 861</strain>
    </source>
</reference>
<protein>
    <submittedName>
        <fullName evidence="3">Uncharacterized protein</fullName>
    </submittedName>
</protein>
<dbReference type="EMBL" id="JANBPT010000347">
    <property type="protein sequence ID" value="KAJ1923212.1"/>
    <property type="molecule type" value="Genomic_DNA"/>
</dbReference>
<organism evidence="3 4">
    <name type="scientific">Tieghemiomyces parasiticus</name>
    <dbReference type="NCBI Taxonomy" id="78921"/>
    <lineage>
        <taxon>Eukaryota</taxon>
        <taxon>Fungi</taxon>
        <taxon>Fungi incertae sedis</taxon>
        <taxon>Zoopagomycota</taxon>
        <taxon>Kickxellomycotina</taxon>
        <taxon>Dimargaritomycetes</taxon>
        <taxon>Dimargaritales</taxon>
        <taxon>Dimargaritaceae</taxon>
        <taxon>Tieghemiomyces</taxon>
    </lineage>
</organism>
<name>A0A9W8ACZ6_9FUNG</name>
<keyword evidence="4" id="KW-1185">Reference proteome</keyword>
<keyword evidence="2" id="KW-0732">Signal</keyword>
<evidence type="ECO:0000313" key="4">
    <source>
        <dbReference type="Proteomes" id="UP001150569"/>
    </source>
</evidence>